<dbReference type="SUPFAM" id="SSF88713">
    <property type="entry name" value="Glycoside hydrolase/deacetylase"/>
    <property type="match status" value="1"/>
</dbReference>
<accession>A0A9D9HUA6</accession>
<dbReference type="Gene3D" id="3.20.20.370">
    <property type="entry name" value="Glycoside hydrolase/deacetylase"/>
    <property type="match status" value="1"/>
</dbReference>
<dbReference type="EMBL" id="JADIMG010000068">
    <property type="protein sequence ID" value="MBO8460075.1"/>
    <property type="molecule type" value="Genomic_DNA"/>
</dbReference>
<organism evidence="1 2">
    <name type="scientific">Candidatus Gallipaludibacter merdavium</name>
    <dbReference type="NCBI Taxonomy" id="2840839"/>
    <lineage>
        <taxon>Bacteria</taxon>
        <taxon>Pseudomonadati</taxon>
        <taxon>Bacteroidota</taxon>
        <taxon>Bacteroidia</taxon>
        <taxon>Bacteroidales</taxon>
        <taxon>Candidatus Gallipaludibacter</taxon>
    </lineage>
</organism>
<comment type="caution">
    <text evidence="1">The sequence shown here is derived from an EMBL/GenBank/DDBJ whole genome shotgun (WGS) entry which is preliminary data.</text>
</comment>
<dbReference type="AlphaFoldDB" id="A0A9D9HUA6"/>
<evidence type="ECO:0000313" key="1">
    <source>
        <dbReference type="EMBL" id="MBO8460075.1"/>
    </source>
</evidence>
<proteinExistence type="predicted"/>
<reference evidence="1" key="1">
    <citation type="submission" date="2020-10" db="EMBL/GenBank/DDBJ databases">
        <authorList>
            <person name="Gilroy R."/>
        </authorList>
    </citation>
    <scope>NUCLEOTIDE SEQUENCE</scope>
    <source>
        <strain evidence="1">G3-3990</strain>
    </source>
</reference>
<protein>
    <recommendedName>
        <fullName evidence="3">Polysaccharide deacetylase</fullName>
    </recommendedName>
</protein>
<name>A0A9D9HUA6_9BACT</name>
<reference evidence="1" key="2">
    <citation type="journal article" date="2021" name="PeerJ">
        <title>Extensive microbial diversity within the chicken gut microbiome revealed by metagenomics and culture.</title>
        <authorList>
            <person name="Gilroy R."/>
            <person name="Ravi A."/>
            <person name="Getino M."/>
            <person name="Pursley I."/>
            <person name="Horton D.L."/>
            <person name="Alikhan N.F."/>
            <person name="Baker D."/>
            <person name="Gharbi K."/>
            <person name="Hall N."/>
            <person name="Watson M."/>
            <person name="Adriaenssens E.M."/>
            <person name="Foster-Nyarko E."/>
            <person name="Jarju S."/>
            <person name="Secka A."/>
            <person name="Antonio M."/>
            <person name="Oren A."/>
            <person name="Chaudhuri R.R."/>
            <person name="La Ragione R."/>
            <person name="Hildebrand F."/>
            <person name="Pallen M.J."/>
        </authorList>
    </citation>
    <scope>NUCLEOTIDE SEQUENCE</scope>
    <source>
        <strain evidence="1">G3-3990</strain>
    </source>
</reference>
<dbReference type="InterPro" id="IPR011330">
    <property type="entry name" value="Glyco_hydro/deAcase_b/a-brl"/>
</dbReference>
<dbReference type="GO" id="GO:0005975">
    <property type="term" value="P:carbohydrate metabolic process"/>
    <property type="evidence" value="ECO:0007669"/>
    <property type="project" value="InterPro"/>
</dbReference>
<evidence type="ECO:0000313" key="2">
    <source>
        <dbReference type="Proteomes" id="UP000823641"/>
    </source>
</evidence>
<sequence length="257" mass="30593">MDFTRKRYAQLLDALLAQGYVFYTFEQYCEADKQSLPERMVILRHDIDLRASYALEIAKIEHERKIKATYYFRVIPQSNQPDIIRAIAEMGHEIGYHYEDMSLCNGDSEKAVAHFQQQLEYFRQFYPVRTVCMHGAPRSNYDSKDIWKYADYKEWGIIGEPYFDVDYADVFYLTDTGRCWDGYKVSRRDKIPQFHDEWCNRGWNYHSTKDVIHAIQQGTIAPRMLITTHPQRWTDGLGAWLWELVFQSLKNVVKRLI</sequence>
<gene>
    <name evidence="1" type="ORF">IAA73_07075</name>
</gene>
<dbReference type="Proteomes" id="UP000823641">
    <property type="component" value="Unassembled WGS sequence"/>
</dbReference>
<evidence type="ECO:0008006" key="3">
    <source>
        <dbReference type="Google" id="ProtNLM"/>
    </source>
</evidence>